<evidence type="ECO:0000256" key="2">
    <source>
        <dbReference type="ARBA" id="ARBA00023235"/>
    </source>
</evidence>
<accession>A0A485DAP3</accession>
<name>A0A485DAP3_RAOPL</name>
<sequence>MASAYEDPKEVVEFYSKNNELMDNMRNVALEEQAVEAVLAKAKVSEKATTFNELMNQQA</sequence>
<dbReference type="GO" id="GO:0006457">
    <property type="term" value="P:protein folding"/>
    <property type="evidence" value="ECO:0007669"/>
    <property type="project" value="InterPro"/>
</dbReference>
<dbReference type="InterPro" id="IPR008880">
    <property type="entry name" value="Trigger_fac_C"/>
</dbReference>
<evidence type="ECO:0000256" key="1">
    <source>
        <dbReference type="ARBA" id="ARBA00023110"/>
    </source>
</evidence>
<dbReference type="GO" id="GO:0003755">
    <property type="term" value="F:peptidyl-prolyl cis-trans isomerase activity"/>
    <property type="evidence" value="ECO:0007669"/>
    <property type="project" value="UniProtKB-KW"/>
</dbReference>
<dbReference type="EMBL" id="CAADJE010000044">
    <property type="protein sequence ID" value="VFS93993.1"/>
    <property type="molecule type" value="Genomic_DNA"/>
</dbReference>
<reference evidence="4 5" key="1">
    <citation type="submission" date="2019-03" db="EMBL/GenBank/DDBJ databases">
        <authorList>
            <consortium name="Pathogen Informatics"/>
        </authorList>
    </citation>
    <scope>NUCLEOTIDE SEQUENCE [LARGE SCALE GENOMIC DNA]</scope>
    <source>
        <strain evidence="4 5">NCTC12998</strain>
    </source>
</reference>
<dbReference type="SUPFAM" id="SSF109998">
    <property type="entry name" value="Triger factor/SurA peptide-binding domain-like"/>
    <property type="match status" value="1"/>
</dbReference>
<proteinExistence type="predicted"/>
<evidence type="ECO:0000259" key="3">
    <source>
        <dbReference type="Pfam" id="PF05698"/>
    </source>
</evidence>
<dbReference type="AlphaFoldDB" id="A0A485DAP3"/>
<gene>
    <name evidence="4" type="primary">tig_5</name>
    <name evidence="4" type="ORF">NCTC12998_07783</name>
</gene>
<dbReference type="Proteomes" id="UP000345637">
    <property type="component" value="Unassembled WGS sequence"/>
</dbReference>
<keyword evidence="2 4" id="KW-0413">Isomerase</keyword>
<evidence type="ECO:0000313" key="5">
    <source>
        <dbReference type="Proteomes" id="UP000345637"/>
    </source>
</evidence>
<protein>
    <submittedName>
        <fullName evidence="4">Trigger factor</fullName>
        <ecNumber evidence="4">5.2.1.8</ecNumber>
    </submittedName>
</protein>
<keyword evidence="1" id="KW-0697">Rotamase</keyword>
<dbReference type="EC" id="5.2.1.8" evidence="4"/>
<evidence type="ECO:0000313" key="4">
    <source>
        <dbReference type="EMBL" id="VFS93993.1"/>
    </source>
</evidence>
<dbReference type="Gene3D" id="1.10.3120.10">
    <property type="entry name" value="Trigger factor, C-terminal domain"/>
    <property type="match status" value="1"/>
</dbReference>
<feature type="domain" description="Trigger factor C-terminal" evidence="3">
    <location>
        <begin position="1"/>
        <end position="39"/>
    </location>
</feature>
<dbReference type="InterPro" id="IPR037041">
    <property type="entry name" value="Trigger_fac_C_sf"/>
</dbReference>
<dbReference type="InterPro" id="IPR027304">
    <property type="entry name" value="Trigger_fact/SurA_dom_sf"/>
</dbReference>
<dbReference type="GO" id="GO:0015031">
    <property type="term" value="P:protein transport"/>
    <property type="evidence" value="ECO:0007669"/>
    <property type="project" value="InterPro"/>
</dbReference>
<dbReference type="Pfam" id="PF05698">
    <property type="entry name" value="Trigger_C"/>
    <property type="match status" value="1"/>
</dbReference>
<organism evidence="4 5">
    <name type="scientific">Raoultella planticola</name>
    <name type="common">Klebsiella planticola</name>
    <dbReference type="NCBI Taxonomy" id="575"/>
    <lineage>
        <taxon>Bacteria</taxon>
        <taxon>Pseudomonadati</taxon>
        <taxon>Pseudomonadota</taxon>
        <taxon>Gammaproteobacteria</taxon>
        <taxon>Enterobacterales</taxon>
        <taxon>Enterobacteriaceae</taxon>
        <taxon>Klebsiella/Raoultella group</taxon>
        <taxon>Raoultella</taxon>
    </lineage>
</organism>